<evidence type="ECO:0000313" key="2">
    <source>
        <dbReference type="EMBL" id="KAF4610045.1"/>
    </source>
</evidence>
<feature type="transmembrane region" description="Helical" evidence="1">
    <location>
        <begin position="105"/>
        <end position="133"/>
    </location>
</feature>
<reference evidence="2 3" key="1">
    <citation type="submission" date="2019-12" db="EMBL/GenBank/DDBJ databases">
        <authorList>
            <person name="Floudas D."/>
            <person name="Bentzer J."/>
            <person name="Ahren D."/>
            <person name="Johansson T."/>
            <person name="Persson P."/>
            <person name="Tunlid A."/>
        </authorList>
    </citation>
    <scope>NUCLEOTIDE SEQUENCE [LARGE SCALE GENOMIC DNA]</scope>
    <source>
        <strain evidence="2 3">CBS 102.39</strain>
    </source>
</reference>
<proteinExistence type="predicted"/>
<sequence>MSPFPLTLSPYLYTNGLEFSARIRLRSHLHAHTLTLTPSMSSVPGVLDSRQSPDDPTLFHVFNTQIIILATVIAGICYGFLKMLCFNCYSLLLRSKHQYSKRMQYFLLVYVVVLFLLSTGVMVQEIIIMNLASFPPADMGLETYISVLLKLSGIPYTTVPIVCATDGLLAILYQGIPRAGEWALKAALLILALASVALGLMTFVTLNLLPFSATLVNSILSTLLCGRIIYIQRRFSNLLGTTMSRQSPYTRIVLMCIESSALIVVIG</sequence>
<dbReference type="AlphaFoldDB" id="A0A8H4QFV7"/>
<name>A0A8H4QFV7_9AGAR</name>
<dbReference type="EMBL" id="JAACJL010000059">
    <property type="protein sequence ID" value="KAF4610045.1"/>
    <property type="molecule type" value="Genomic_DNA"/>
</dbReference>
<feature type="transmembrane region" description="Helical" evidence="1">
    <location>
        <begin position="209"/>
        <end position="229"/>
    </location>
</feature>
<feature type="transmembrane region" description="Helical" evidence="1">
    <location>
        <begin position="182"/>
        <end position="203"/>
    </location>
</feature>
<protein>
    <submittedName>
        <fullName evidence="2">Uncharacterized protein</fullName>
    </submittedName>
</protein>
<dbReference type="Proteomes" id="UP000521872">
    <property type="component" value="Unassembled WGS sequence"/>
</dbReference>
<evidence type="ECO:0000313" key="3">
    <source>
        <dbReference type="Proteomes" id="UP000521872"/>
    </source>
</evidence>
<feature type="transmembrane region" description="Helical" evidence="1">
    <location>
        <begin position="66"/>
        <end position="93"/>
    </location>
</feature>
<comment type="caution">
    <text evidence="2">The sequence shown here is derived from an EMBL/GenBank/DDBJ whole genome shotgun (WGS) entry which is preliminary data.</text>
</comment>
<evidence type="ECO:0000256" key="1">
    <source>
        <dbReference type="SAM" id="Phobius"/>
    </source>
</evidence>
<feature type="transmembrane region" description="Helical" evidence="1">
    <location>
        <begin position="153"/>
        <end position="173"/>
    </location>
</feature>
<keyword evidence="1" id="KW-1133">Transmembrane helix</keyword>
<gene>
    <name evidence="2" type="ORF">D9613_010486</name>
</gene>
<keyword evidence="1" id="KW-0812">Transmembrane</keyword>
<keyword evidence="1" id="KW-0472">Membrane</keyword>
<accession>A0A8H4QFV7</accession>
<organism evidence="2 3">
    <name type="scientific">Agrocybe pediades</name>
    <dbReference type="NCBI Taxonomy" id="84607"/>
    <lineage>
        <taxon>Eukaryota</taxon>
        <taxon>Fungi</taxon>
        <taxon>Dikarya</taxon>
        <taxon>Basidiomycota</taxon>
        <taxon>Agaricomycotina</taxon>
        <taxon>Agaricomycetes</taxon>
        <taxon>Agaricomycetidae</taxon>
        <taxon>Agaricales</taxon>
        <taxon>Agaricineae</taxon>
        <taxon>Strophariaceae</taxon>
        <taxon>Agrocybe</taxon>
    </lineage>
</organism>
<keyword evidence="3" id="KW-1185">Reference proteome</keyword>